<feature type="domain" description="Heterokaryon incompatibility" evidence="1">
    <location>
        <begin position="113"/>
        <end position="272"/>
    </location>
</feature>
<protein>
    <recommendedName>
        <fullName evidence="1">Heterokaryon incompatibility domain-containing protein</fullName>
    </recommendedName>
</protein>
<gene>
    <name evidence="2" type="ORF">PAC_16763</name>
</gene>
<dbReference type="OrthoDB" id="2157530at2759"/>
<dbReference type="AlphaFoldDB" id="A0A1L7XPC2"/>
<dbReference type="InterPro" id="IPR052895">
    <property type="entry name" value="HetReg/Transcr_Mod"/>
</dbReference>
<reference evidence="2 3" key="1">
    <citation type="submission" date="2016-03" db="EMBL/GenBank/DDBJ databases">
        <authorList>
            <person name="Ploux O."/>
        </authorList>
    </citation>
    <scope>NUCLEOTIDE SEQUENCE [LARGE SCALE GENOMIC DNA]</scope>
    <source>
        <strain evidence="2 3">UAMH 11012</strain>
    </source>
</reference>
<keyword evidence="3" id="KW-1185">Reference proteome</keyword>
<dbReference type="Pfam" id="PF06985">
    <property type="entry name" value="HET"/>
    <property type="match status" value="1"/>
</dbReference>
<dbReference type="Pfam" id="PF26639">
    <property type="entry name" value="Het-6_barrel"/>
    <property type="match status" value="1"/>
</dbReference>
<name>A0A1L7XPC2_9HELO</name>
<sequence>MDYQPLSPENNDIRLLYFTQDKQSLVSTVTSEYPQGIVRLVMKTVSLDDYTKESQELMESNGTRLCSAKDYLKSKELVLAETEDRAAGLQRIANAVRDLYASPAFGRWSWGDYTALSYTWGEIGATRLILVNGHPMKVTENLEDFLRRHIMDIVEVVGGEKRMGYWVDAICINQNDVEERNVQVKRMKDIYMRASGTMIWLGNAADGSDKAMDAMTFVATYAFRQGLSTREEMVAFMAALLDKQHFLEVGIWKALQDLLSRPYWWRLWIIQEIALSTDSLSVVCGSKIINWPFLLLAIDVFASDWGTLLRAVDLDYKAMGIEDYDSSIFANSVNRILQLRIFRDAAFRGVDHPDLKKLLWVVRGARQMDPRDKVYGILSLVDHRLSELITPNYNLSTSEVFIGFAKAIISWSGSLDIITNPGGYRSVGRVLPSWMPDWTDRVHVTLEMTEKVSYQSSQNSNPVINFDSGNLIARGFIIDKIDGLGHADSSYSTKEEDFENDITQPIHNENPYQHTAGLRNALWRTLVLNRDSKGDIAPDSYAGLLEIPWPDEDSEASSSLLQEFQRLKFYYNKELQIGGQNLKSYFPIGTDIDSAMAGIGNSRDSLDRVTTTVYGRRLIITAKGYIGQARKETRRGDIVCILLGCSIPVILRPGTDGLSYKVVGESYIHGIMEGEAMEWLKAGQYSLENFTIS</sequence>
<evidence type="ECO:0000259" key="1">
    <source>
        <dbReference type="Pfam" id="PF06985"/>
    </source>
</evidence>
<dbReference type="Proteomes" id="UP000184330">
    <property type="component" value="Unassembled WGS sequence"/>
</dbReference>
<evidence type="ECO:0000313" key="2">
    <source>
        <dbReference type="EMBL" id="CZR66862.1"/>
    </source>
</evidence>
<dbReference type="InterPro" id="IPR010730">
    <property type="entry name" value="HET"/>
</dbReference>
<accession>A0A1L7XPC2</accession>
<organism evidence="2 3">
    <name type="scientific">Phialocephala subalpina</name>
    <dbReference type="NCBI Taxonomy" id="576137"/>
    <lineage>
        <taxon>Eukaryota</taxon>
        <taxon>Fungi</taxon>
        <taxon>Dikarya</taxon>
        <taxon>Ascomycota</taxon>
        <taxon>Pezizomycotina</taxon>
        <taxon>Leotiomycetes</taxon>
        <taxon>Helotiales</taxon>
        <taxon>Mollisiaceae</taxon>
        <taxon>Phialocephala</taxon>
        <taxon>Phialocephala fortinii species complex</taxon>
    </lineage>
</organism>
<dbReference type="EMBL" id="FJOG01000040">
    <property type="protein sequence ID" value="CZR66862.1"/>
    <property type="molecule type" value="Genomic_DNA"/>
</dbReference>
<proteinExistence type="predicted"/>
<dbReference type="PANTHER" id="PTHR24148:SF73">
    <property type="entry name" value="HET DOMAIN PROTEIN (AFU_ORTHOLOGUE AFUA_8G01020)"/>
    <property type="match status" value="1"/>
</dbReference>
<evidence type="ECO:0000313" key="3">
    <source>
        <dbReference type="Proteomes" id="UP000184330"/>
    </source>
</evidence>
<dbReference type="STRING" id="576137.A0A1L7XPC2"/>
<dbReference type="PANTHER" id="PTHR24148">
    <property type="entry name" value="ANKYRIN REPEAT DOMAIN-CONTAINING PROTEIN 39 HOMOLOG-RELATED"/>
    <property type="match status" value="1"/>
</dbReference>